<dbReference type="Proteomes" id="UP000243342">
    <property type="component" value="Unassembled WGS sequence"/>
</dbReference>
<reference evidence="3 4" key="1">
    <citation type="submission" date="2016-10" db="EMBL/GenBank/DDBJ databases">
        <title>Genome sequence of Streptomyces gilvigriseus MUSC 26.</title>
        <authorList>
            <person name="Lee L.-H."/>
            <person name="Ser H.-L."/>
        </authorList>
    </citation>
    <scope>NUCLEOTIDE SEQUENCE [LARGE SCALE GENOMIC DNA]</scope>
    <source>
        <strain evidence="3 4">MUSC 26</strain>
    </source>
</reference>
<dbReference type="InterPro" id="IPR010872">
    <property type="entry name" value="MDMPI_C-term_domain"/>
</dbReference>
<dbReference type="SUPFAM" id="SSF55718">
    <property type="entry name" value="SCP-like"/>
    <property type="match status" value="1"/>
</dbReference>
<dbReference type="Pfam" id="PF07398">
    <property type="entry name" value="MDMPI_C"/>
    <property type="match status" value="1"/>
</dbReference>
<feature type="domain" description="Mycothiol-dependent maleylpyruvate isomerase metal-binding" evidence="2">
    <location>
        <begin position="16"/>
        <end position="153"/>
    </location>
</feature>
<dbReference type="InterPro" id="IPR034660">
    <property type="entry name" value="DinB/YfiT-like"/>
</dbReference>
<dbReference type="EMBL" id="MLCF01000027">
    <property type="protein sequence ID" value="OIV38216.1"/>
    <property type="molecule type" value="Genomic_DNA"/>
</dbReference>
<dbReference type="GO" id="GO:0046872">
    <property type="term" value="F:metal ion binding"/>
    <property type="evidence" value="ECO:0007669"/>
    <property type="project" value="InterPro"/>
</dbReference>
<dbReference type="InterPro" id="IPR036527">
    <property type="entry name" value="SCP2_sterol-bd_dom_sf"/>
</dbReference>
<evidence type="ECO:0008006" key="5">
    <source>
        <dbReference type="Google" id="ProtNLM"/>
    </source>
</evidence>
<evidence type="ECO:0000313" key="4">
    <source>
        <dbReference type="Proteomes" id="UP000243342"/>
    </source>
</evidence>
<evidence type="ECO:0000313" key="3">
    <source>
        <dbReference type="EMBL" id="OIV38216.1"/>
    </source>
</evidence>
<dbReference type="SUPFAM" id="SSF109854">
    <property type="entry name" value="DinB/YfiT-like putative metalloenzymes"/>
    <property type="match status" value="1"/>
</dbReference>
<dbReference type="InterPro" id="IPR024344">
    <property type="entry name" value="MDMPI_metal-binding"/>
</dbReference>
<evidence type="ECO:0000259" key="1">
    <source>
        <dbReference type="Pfam" id="PF07398"/>
    </source>
</evidence>
<evidence type="ECO:0000259" key="2">
    <source>
        <dbReference type="Pfam" id="PF11716"/>
    </source>
</evidence>
<dbReference type="STRING" id="1428644.BIV57_07110"/>
<feature type="domain" description="MDMPI C-terminal" evidence="1">
    <location>
        <begin position="170"/>
        <end position="262"/>
    </location>
</feature>
<protein>
    <recommendedName>
        <fullName evidence="5">Mycothiol-dependent maleylpyruvate isomerase metal-binding domain-containing protein</fullName>
    </recommendedName>
</protein>
<dbReference type="AlphaFoldDB" id="A0A1J7C9K8"/>
<name>A0A1J7C9K8_9ACTN</name>
<dbReference type="Pfam" id="PF11716">
    <property type="entry name" value="MDMPI_N"/>
    <property type="match status" value="1"/>
</dbReference>
<dbReference type="Gene3D" id="1.20.120.450">
    <property type="entry name" value="dinb family like domain"/>
    <property type="match status" value="1"/>
</dbReference>
<keyword evidence="4" id="KW-1185">Reference proteome</keyword>
<dbReference type="NCBIfam" id="TIGR03083">
    <property type="entry name" value="maleylpyruvate isomerase family mycothiol-dependent enzyme"/>
    <property type="match status" value="1"/>
</dbReference>
<proteinExistence type="predicted"/>
<sequence>MPHASHILQPLVDAWTQSTEAIQELVAPLAEPDWNRATECPGWSVRDVVSHLIGTELGLLGDPRPIHTLPRDLRHVVDEPTRYNEVPVDVRRCHTAPEMTSELELALIRRRRSLRDLTDPDQEVLGLMGRQMRLGSLLRLRAFDVWAHEQDIRRAIGVPGNLDTPAAYVARDSMVAALPEVVTRAGAAPHTAVSVDVHGPIEFMRTVEVDPVDPARAAVGEHAPFSPRVTLTTDWETYARLACGRIRPERADVKIEGDTALATKILAEFSITP</sequence>
<accession>A0A1J7C9K8</accession>
<dbReference type="InterPro" id="IPR017517">
    <property type="entry name" value="Maleyloyr_isom"/>
</dbReference>
<comment type="caution">
    <text evidence="3">The sequence shown here is derived from an EMBL/GenBank/DDBJ whole genome shotgun (WGS) entry which is preliminary data.</text>
</comment>
<gene>
    <name evidence="3" type="ORF">BIV57_07110</name>
</gene>
<organism evidence="3 4">
    <name type="scientific">Mangrovactinospora gilvigrisea</name>
    <dbReference type="NCBI Taxonomy" id="1428644"/>
    <lineage>
        <taxon>Bacteria</taxon>
        <taxon>Bacillati</taxon>
        <taxon>Actinomycetota</taxon>
        <taxon>Actinomycetes</taxon>
        <taxon>Kitasatosporales</taxon>
        <taxon>Streptomycetaceae</taxon>
        <taxon>Mangrovactinospora</taxon>
    </lineage>
</organism>